<dbReference type="Gene3D" id="3.40.50.1110">
    <property type="entry name" value="SGNH hydrolase"/>
    <property type="match status" value="1"/>
</dbReference>
<dbReference type="SUPFAM" id="SSF52266">
    <property type="entry name" value="SGNH hydrolase"/>
    <property type="match status" value="1"/>
</dbReference>
<proteinExistence type="predicted"/>
<dbReference type="PANTHER" id="PTHR45648">
    <property type="entry name" value="GDSL LIPASE/ACYLHYDROLASE FAMILY PROTEIN (AFU_ORTHOLOGUE AFUA_4G14700)"/>
    <property type="match status" value="1"/>
</dbReference>
<dbReference type="InterPro" id="IPR051058">
    <property type="entry name" value="GDSL_Est/Lipase"/>
</dbReference>
<gene>
    <name evidence="2" type="ORF">AAF712_001194</name>
</gene>
<protein>
    <recommendedName>
        <fullName evidence="4">Carbohydrate esterase family 16 protein</fullName>
    </recommendedName>
</protein>
<keyword evidence="3" id="KW-1185">Reference proteome</keyword>
<evidence type="ECO:0000313" key="3">
    <source>
        <dbReference type="Proteomes" id="UP001437256"/>
    </source>
</evidence>
<dbReference type="InterPro" id="IPR001087">
    <property type="entry name" value="GDSL"/>
</dbReference>
<dbReference type="EMBL" id="JBBXMP010000003">
    <property type="protein sequence ID" value="KAL0071338.1"/>
    <property type="molecule type" value="Genomic_DNA"/>
</dbReference>
<organism evidence="2 3">
    <name type="scientific">Marasmius tenuissimus</name>
    <dbReference type="NCBI Taxonomy" id="585030"/>
    <lineage>
        <taxon>Eukaryota</taxon>
        <taxon>Fungi</taxon>
        <taxon>Dikarya</taxon>
        <taxon>Basidiomycota</taxon>
        <taxon>Agaricomycotina</taxon>
        <taxon>Agaricomycetes</taxon>
        <taxon>Agaricomycetidae</taxon>
        <taxon>Agaricales</taxon>
        <taxon>Marasmiineae</taxon>
        <taxon>Marasmiaceae</taxon>
        <taxon>Marasmius</taxon>
    </lineage>
</organism>
<evidence type="ECO:0000256" key="1">
    <source>
        <dbReference type="ARBA" id="ARBA00022801"/>
    </source>
</evidence>
<evidence type="ECO:0000313" key="2">
    <source>
        <dbReference type="EMBL" id="KAL0071338.1"/>
    </source>
</evidence>
<accession>A0ABR3ACA2</accession>
<dbReference type="Proteomes" id="UP001437256">
    <property type="component" value="Unassembled WGS sequence"/>
</dbReference>
<comment type="caution">
    <text evidence="2">The sequence shown here is derived from an EMBL/GenBank/DDBJ whole genome shotgun (WGS) entry which is preliminary data.</text>
</comment>
<evidence type="ECO:0008006" key="4">
    <source>
        <dbReference type="Google" id="ProtNLM"/>
    </source>
</evidence>
<sequence length="304" mass="34349">MSQVIQFTGSWPSFPLLRKLVIFGDSYSSVGFGRNRNAPNTQDLPQSDRPLGVSFPGDWMSMWNEPGTPNWVGYFITKYGSEPLYNPEVIQQSSEYMQRPYLIYDYAKGGDTVTLSSSGGESGLAFAVEQRFLVDTVKQHKDLTFEDALFVCWIGINDCAYSREHAQTIDKIFSLHDRLYKEVHARNFMFVDVPPIERTPAVHRGSEESAGANYTNWNTTLQSSLDAFAVSHPDSTVLLYSSHTLFTRVLDSPTTYGFEQSDAKQQRGRIWRDHLHPTTRIHDILAEDIASFLKSVRPAADGSK</sequence>
<dbReference type="Pfam" id="PF00657">
    <property type="entry name" value="Lipase_GDSL"/>
    <property type="match status" value="1"/>
</dbReference>
<reference evidence="2 3" key="1">
    <citation type="submission" date="2024-05" db="EMBL/GenBank/DDBJ databases">
        <title>A draft genome resource for the thread blight pathogen Marasmius tenuissimus strain MS-2.</title>
        <authorList>
            <person name="Yulfo-Soto G.E."/>
            <person name="Baruah I.K."/>
            <person name="Amoako-Attah I."/>
            <person name="Bukari Y."/>
            <person name="Meinhardt L.W."/>
            <person name="Bailey B.A."/>
            <person name="Cohen S.P."/>
        </authorList>
    </citation>
    <scope>NUCLEOTIDE SEQUENCE [LARGE SCALE GENOMIC DNA]</scope>
    <source>
        <strain evidence="2 3">MS-2</strain>
    </source>
</reference>
<name>A0ABR3ACA2_9AGAR</name>
<dbReference type="InterPro" id="IPR036514">
    <property type="entry name" value="SGNH_hydro_sf"/>
</dbReference>
<dbReference type="PANTHER" id="PTHR45648:SF22">
    <property type="entry name" value="GDSL LIPASE_ACYLHYDROLASE FAMILY PROTEIN (AFU_ORTHOLOGUE AFUA_4G14700)"/>
    <property type="match status" value="1"/>
</dbReference>
<keyword evidence="1" id="KW-0378">Hydrolase</keyword>